<dbReference type="AlphaFoldDB" id="A0AAW0QF93"/>
<keyword evidence="2" id="KW-1185">Reference proteome</keyword>
<proteinExistence type="predicted"/>
<sequence length="133" mass="14410">MGSWGLLLIDMNMGRGYQPEDGGKNNDTQTTRPARTRLLQKVAHQIKPGDLGRSRAIVRQRGSLTLTVSESGLRSLWTLAALRLWCALAGPIAKTTWVVGVDGGDGLQLKPVPWHLDLAGRGKSPSSRDELPS</sequence>
<name>A0AAW0QF93_9PEZI</name>
<comment type="caution">
    <text evidence="1">The sequence shown here is derived from an EMBL/GenBank/DDBJ whole genome shotgun (WGS) entry which is preliminary data.</text>
</comment>
<protein>
    <submittedName>
        <fullName evidence="1">Uncharacterized protein</fullName>
    </submittedName>
</protein>
<evidence type="ECO:0000313" key="2">
    <source>
        <dbReference type="Proteomes" id="UP001392437"/>
    </source>
</evidence>
<organism evidence="1 2">
    <name type="scientific">Apiospora kogelbergensis</name>
    <dbReference type="NCBI Taxonomy" id="1337665"/>
    <lineage>
        <taxon>Eukaryota</taxon>
        <taxon>Fungi</taxon>
        <taxon>Dikarya</taxon>
        <taxon>Ascomycota</taxon>
        <taxon>Pezizomycotina</taxon>
        <taxon>Sordariomycetes</taxon>
        <taxon>Xylariomycetidae</taxon>
        <taxon>Amphisphaeriales</taxon>
        <taxon>Apiosporaceae</taxon>
        <taxon>Apiospora</taxon>
    </lineage>
</organism>
<dbReference type="EMBL" id="JAQQWP010000009">
    <property type="protein sequence ID" value="KAK8100376.1"/>
    <property type="molecule type" value="Genomic_DNA"/>
</dbReference>
<evidence type="ECO:0000313" key="1">
    <source>
        <dbReference type="EMBL" id="KAK8100376.1"/>
    </source>
</evidence>
<dbReference type="Proteomes" id="UP001392437">
    <property type="component" value="Unassembled WGS sequence"/>
</dbReference>
<reference evidence="1 2" key="1">
    <citation type="submission" date="2023-01" db="EMBL/GenBank/DDBJ databases">
        <title>Analysis of 21 Apiospora genomes using comparative genomics revels a genus with tremendous synthesis potential of carbohydrate active enzymes and secondary metabolites.</title>
        <authorList>
            <person name="Sorensen T."/>
        </authorList>
    </citation>
    <scope>NUCLEOTIDE SEQUENCE [LARGE SCALE GENOMIC DNA]</scope>
    <source>
        <strain evidence="1 2">CBS 117206</strain>
    </source>
</reference>
<gene>
    <name evidence="1" type="ORF">PG999_010750</name>
</gene>
<accession>A0AAW0QF93</accession>